<gene>
    <name evidence="2" type="ORF">E5288_WYG019906</name>
</gene>
<sequence length="137" mass="15791">MQRGEATPDTQPCATVWCLQQQQVNQRDSSTKTEGHGGGKYHELPLPRIFPPNIGQKYPGHMEKTRFLVFKLHFSCRKVSSTKALSKSRAPKFCQRAYEKYFICIGPELWLLFSCSWPCGYNVFRFKGLIPNPYSKL</sequence>
<keyword evidence="3" id="KW-1185">Reference proteome</keyword>
<reference evidence="2" key="1">
    <citation type="submission" date="2019-10" db="EMBL/GenBank/DDBJ databases">
        <title>The sequence and de novo assembly of the wild yak genome.</title>
        <authorList>
            <person name="Liu Y."/>
        </authorList>
    </citation>
    <scope>NUCLEOTIDE SEQUENCE [LARGE SCALE GENOMIC DNA]</scope>
    <source>
        <strain evidence="2">WY2019</strain>
    </source>
</reference>
<dbReference type="Proteomes" id="UP000322234">
    <property type="component" value="Unassembled WGS sequence"/>
</dbReference>
<organism evidence="2 3">
    <name type="scientific">Bos mutus</name>
    <name type="common">wild yak</name>
    <dbReference type="NCBI Taxonomy" id="72004"/>
    <lineage>
        <taxon>Eukaryota</taxon>
        <taxon>Metazoa</taxon>
        <taxon>Chordata</taxon>
        <taxon>Craniata</taxon>
        <taxon>Vertebrata</taxon>
        <taxon>Euteleostomi</taxon>
        <taxon>Mammalia</taxon>
        <taxon>Eutheria</taxon>
        <taxon>Laurasiatheria</taxon>
        <taxon>Artiodactyla</taxon>
        <taxon>Ruminantia</taxon>
        <taxon>Pecora</taxon>
        <taxon>Bovidae</taxon>
        <taxon>Bovinae</taxon>
        <taxon>Bos</taxon>
    </lineage>
</organism>
<name>A0A6B0RUY9_9CETA</name>
<feature type="compositionally biased region" description="Basic and acidic residues" evidence="1">
    <location>
        <begin position="29"/>
        <end position="45"/>
    </location>
</feature>
<dbReference type="AlphaFoldDB" id="A0A6B0RUY9"/>
<feature type="region of interest" description="Disordered" evidence="1">
    <location>
        <begin position="26"/>
        <end position="46"/>
    </location>
</feature>
<comment type="caution">
    <text evidence="2">The sequence shown here is derived from an EMBL/GenBank/DDBJ whole genome shotgun (WGS) entry which is preliminary data.</text>
</comment>
<evidence type="ECO:0000256" key="1">
    <source>
        <dbReference type="SAM" id="MobiDB-lite"/>
    </source>
</evidence>
<proteinExistence type="predicted"/>
<protein>
    <submittedName>
        <fullName evidence="2">Uncharacterized protein</fullName>
    </submittedName>
</protein>
<evidence type="ECO:0000313" key="3">
    <source>
        <dbReference type="Proteomes" id="UP000322234"/>
    </source>
</evidence>
<accession>A0A6B0RUY9</accession>
<evidence type="ECO:0000313" key="2">
    <source>
        <dbReference type="EMBL" id="MXQ91696.1"/>
    </source>
</evidence>
<dbReference type="EMBL" id="VBQZ03000073">
    <property type="protein sequence ID" value="MXQ91696.1"/>
    <property type="molecule type" value="Genomic_DNA"/>
</dbReference>